<proteinExistence type="predicted"/>
<name>A0A8S1MTY6_PARPR</name>
<evidence type="ECO:0000256" key="1">
    <source>
        <dbReference type="ARBA" id="ARBA00022679"/>
    </source>
</evidence>
<accession>A0A8S1MTY6</accession>
<organism evidence="6 7">
    <name type="scientific">Paramecium primaurelia</name>
    <dbReference type="NCBI Taxonomy" id="5886"/>
    <lineage>
        <taxon>Eukaryota</taxon>
        <taxon>Sar</taxon>
        <taxon>Alveolata</taxon>
        <taxon>Ciliophora</taxon>
        <taxon>Intramacronucleata</taxon>
        <taxon>Oligohymenophorea</taxon>
        <taxon>Peniculida</taxon>
        <taxon>Parameciidae</taxon>
        <taxon>Paramecium</taxon>
    </lineage>
</organism>
<reference evidence="6" key="1">
    <citation type="submission" date="2021-01" db="EMBL/GenBank/DDBJ databases">
        <authorList>
            <consortium name="Genoscope - CEA"/>
            <person name="William W."/>
        </authorList>
    </citation>
    <scope>NUCLEOTIDE SEQUENCE</scope>
</reference>
<protein>
    <recommendedName>
        <fullName evidence="5">Protein kinase domain-containing protein</fullName>
    </recommendedName>
</protein>
<keyword evidence="2" id="KW-0547">Nucleotide-binding</keyword>
<dbReference type="GO" id="GO:0000407">
    <property type="term" value="C:phagophore assembly site"/>
    <property type="evidence" value="ECO:0007669"/>
    <property type="project" value="TreeGrafter"/>
</dbReference>
<evidence type="ECO:0000259" key="5">
    <source>
        <dbReference type="PROSITE" id="PS50011"/>
    </source>
</evidence>
<evidence type="ECO:0000313" key="6">
    <source>
        <dbReference type="EMBL" id="CAD8078394.1"/>
    </source>
</evidence>
<dbReference type="GO" id="GO:0005829">
    <property type="term" value="C:cytosol"/>
    <property type="evidence" value="ECO:0007669"/>
    <property type="project" value="TreeGrafter"/>
</dbReference>
<evidence type="ECO:0000256" key="3">
    <source>
        <dbReference type="ARBA" id="ARBA00022777"/>
    </source>
</evidence>
<comment type="caution">
    <text evidence="6">The sequence shown here is derived from an EMBL/GenBank/DDBJ whole genome shotgun (WGS) entry which is preliminary data.</text>
</comment>
<dbReference type="GO" id="GO:0005776">
    <property type="term" value="C:autophagosome"/>
    <property type="evidence" value="ECO:0007669"/>
    <property type="project" value="TreeGrafter"/>
</dbReference>
<sequence>MTESSVIKYLEQYVLFNNMQVASKGTVFRGCLLTNTTECLAIKQCELHTESESLKILDLIKMELKKLKNIKHPNLVKIYDVIKNHNMLYFIQIYCEDGNLQDYLTIRKEKPLSEHESIQFMQHIIEGYKELNKANIIHNNLKPSNILLHKGVAKISDPYYAGILQQEFMKGVAIQDLNTLRNVPFPSYLAPEILHGQPFTNKCDIWSLGLIFYQMLYGVMPWQAYSIHEWLENVSKFPLQFPPRPIRKQTLKDLIARMLTFSQEDRISFEDLIQDPILIIKQEEEQIDFQGTSDKDEFLYVLKANSVLLEKNLVIKYLMKEQIVLTLEETQYQSSDVEARIQQCLFEKEPDINVERMYIKYKNDKKKKDTFYKYYQYFIFERNIAFFYNFLVQKIVKLQVDWQIQLSIDFYHRLIYLIAKYQMIVLTRISNQLQANGNHNFDQDLWGRFQKSQQFELLVAQIEQDGLNSLDFFNSITKRCQQILQEEFENNKNNQLVVGMIKNFFAVLNENFEANEIFNVLYRESIMECLKIVKNLASKQLDINQLNYYLLIALNPYDEFKDINYDFNIFYEDSENYSIQELQEKLAKKNNK</sequence>
<dbReference type="Proteomes" id="UP000688137">
    <property type="component" value="Unassembled WGS sequence"/>
</dbReference>
<keyword evidence="1" id="KW-0808">Transferase</keyword>
<evidence type="ECO:0000256" key="2">
    <source>
        <dbReference type="ARBA" id="ARBA00022741"/>
    </source>
</evidence>
<dbReference type="AlphaFoldDB" id="A0A8S1MTY6"/>
<evidence type="ECO:0000313" key="7">
    <source>
        <dbReference type="Proteomes" id="UP000688137"/>
    </source>
</evidence>
<dbReference type="EMBL" id="CAJJDM010000061">
    <property type="protein sequence ID" value="CAD8078394.1"/>
    <property type="molecule type" value="Genomic_DNA"/>
</dbReference>
<dbReference type="PROSITE" id="PS50011">
    <property type="entry name" value="PROTEIN_KINASE_DOM"/>
    <property type="match status" value="1"/>
</dbReference>
<dbReference type="PANTHER" id="PTHR24348:SF22">
    <property type="entry name" value="NON-SPECIFIC SERINE_THREONINE PROTEIN KINASE"/>
    <property type="match status" value="1"/>
</dbReference>
<feature type="domain" description="Protein kinase" evidence="5">
    <location>
        <begin position="13"/>
        <end position="278"/>
    </location>
</feature>
<dbReference type="Pfam" id="PF00069">
    <property type="entry name" value="Pkinase"/>
    <property type="match status" value="1"/>
</dbReference>
<dbReference type="GO" id="GO:0005524">
    <property type="term" value="F:ATP binding"/>
    <property type="evidence" value="ECO:0007669"/>
    <property type="project" value="UniProtKB-KW"/>
</dbReference>
<dbReference type="InterPro" id="IPR000719">
    <property type="entry name" value="Prot_kinase_dom"/>
</dbReference>
<dbReference type="GO" id="GO:0000045">
    <property type="term" value="P:autophagosome assembly"/>
    <property type="evidence" value="ECO:0007669"/>
    <property type="project" value="TreeGrafter"/>
</dbReference>
<keyword evidence="4" id="KW-0067">ATP-binding</keyword>
<dbReference type="GO" id="GO:0010506">
    <property type="term" value="P:regulation of autophagy"/>
    <property type="evidence" value="ECO:0007669"/>
    <property type="project" value="InterPro"/>
</dbReference>
<gene>
    <name evidence="6" type="ORF">PPRIM_AZ9-3.1.T0600025</name>
</gene>
<keyword evidence="7" id="KW-1185">Reference proteome</keyword>
<keyword evidence="3" id="KW-0418">Kinase</keyword>
<dbReference type="GO" id="GO:0004674">
    <property type="term" value="F:protein serine/threonine kinase activity"/>
    <property type="evidence" value="ECO:0007669"/>
    <property type="project" value="InterPro"/>
</dbReference>
<dbReference type="PANTHER" id="PTHR24348">
    <property type="entry name" value="SERINE/THREONINE-PROTEIN KINASE UNC-51-RELATED"/>
    <property type="match status" value="1"/>
</dbReference>
<dbReference type="InterPro" id="IPR045269">
    <property type="entry name" value="Atg1-like"/>
</dbReference>
<evidence type="ECO:0000256" key="4">
    <source>
        <dbReference type="ARBA" id="ARBA00022840"/>
    </source>
</evidence>
<dbReference type="OMA" id="IAKYQMI"/>
<dbReference type="GO" id="GO:0016020">
    <property type="term" value="C:membrane"/>
    <property type="evidence" value="ECO:0007669"/>
    <property type="project" value="TreeGrafter"/>
</dbReference>